<dbReference type="RefSeq" id="WP_030318433.1">
    <property type="nucleotide sequence ID" value="NZ_JBIBDZ010000002.1"/>
</dbReference>
<name>A0ABW6XKY2_9ACTN</name>
<dbReference type="EMBL" id="JBIBDZ010000002">
    <property type="protein sequence ID" value="MFF5918151.1"/>
    <property type="molecule type" value="Genomic_DNA"/>
</dbReference>
<comment type="caution">
    <text evidence="1">The sequence shown here is derived from an EMBL/GenBank/DDBJ whole genome shotgun (WGS) entry which is preliminary data.</text>
</comment>
<accession>A0ABW6XKY2</accession>
<proteinExistence type="predicted"/>
<sequence>MGNTGPGSAPDARKRRETALALHLRVCRGAEHEAVAALAELSGRELGWTTAESDVLLARLVGKDALVAPHELQGAFLALVPVALAAAEQAEEFDRARVGSLRRSADSPSLGRGDELAALRDRMDALLRREPAIVPGRLPHHLLDGLDAYGPAMRAAHGDLLTGPGAALLLGHCALLDRTRPTRAWRRRAAALLAGAGRGEELVRRLLEGVAAQPEHRVSDLAPLVMVRRDVAGDTNTSLARGLLWSALDIDADWVVPLVGAVALHAGTGAGGSGTACRSRPLATAAVAVLGACEGGRREEAARRLGRLAGTVRNRALAKEIARALEAVAAPAGR</sequence>
<evidence type="ECO:0000313" key="2">
    <source>
        <dbReference type="Proteomes" id="UP001602370"/>
    </source>
</evidence>
<reference evidence="1 2" key="1">
    <citation type="submission" date="2024-10" db="EMBL/GenBank/DDBJ databases">
        <title>The Natural Products Discovery Center: Release of the First 8490 Sequenced Strains for Exploring Actinobacteria Biosynthetic Diversity.</title>
        <authorList>
            <person name="Kalkreuter E."/>
            <person name="Kautsar S.A."/>
            <person name="Yang D."/>
            <person name="Bader C.D."/>
            <person name="Teijaro C.N."/>
            <person name="Fluegel L."/>
            <person name="Davis C.M."/>
            <person name="Simpson J.R."/>
            <person name="Lauterbach L."/>
            <person name="Steele A.D."/>
            <person name="Gui C."/>
            <person name="Meng S."/>
            <person name="Li G."/>
            <person name="Viehrig K."/>
            <person name="Ye F."/>
            <person name="Su P."/>
            <person name="Kiefer A.F."/>
            <person name="Nichols A."/>
            <person name="Cepeda A.J."/>
            <person name="Yan W."/>
            <person name="Fan B."/>
            <person name="Jiang Y."/>
            <person name="Adhikari A."/>
            <person name="Zheng C.-J."/>
            <person name="Schuster L."/>
            <person name="Cowan T.M."/>
            <person name="Smanski M.J."/>
            <person name="Chevrette M.G."/>
            <person name="De Carvalho L.P.S."/>
            <person name="Shen B."/>
        </authorList>
    </citation>
    <scope>NUCLEOTIDE SEQUENCE [LARGE SCALE GENOMIC DNA]</scope>
    <source>
        <strain evidence="1 2">NPDC012605</strain>
    </source>
</reference>
<gene>
    <name evidence="1" type="ORF">ACFY8C_07390</name>
</gene>
<evidence type="ECO:0000313" key="1">
    <source>
        <dbReference type="EMBL" id="MFF5918151.1"/>
    </source>
</evidence>
<evidence type="ECO:0008006" key="3">
    <source>
        <dbReference type="Google" id="ProtNLM"/>
    </source>
</evidence>
<keyword evidence="2" id="KW-1185">Reference proteome</keyword>
<protein>
    <recommendedName>
        <fullName evidence="3">HEAT repeat domain-containing protein</fullName>
    </recommendedName>
</protein>
<organism evidence="1 2">
    <name type="scientific">Streptomyces flavochromogenes</name>
    <dbReference type="NCBI Taxonomy" id="68199"/>
    <lineage>
        <taxon>Bacteria</taxon>
        <taxon>Bacillati</taxon>
        <taxon>Actinomycetota</taxon>
        <taxon>Actinomycetes</taxon>
        <taxon>Kitasatosporales</taxon>
        <taxon>Streptomycetaceae</taxon>
        <taxon>Streptomyces</taxon>
    </lineage>
</organism>
<dbReference type="Proteomes" id="UP001602370">
    <property type="component" value="Unassembled WGS sequence"/>
</dbReference>